<name>A0A0A9X769_LYGHE</name>
<dbReference type="EMBL" id="GBHO01028113">
    <property type="protein sequence ID" value="JAG15491.1"/>
    <property type="molecule type" value="Transcribed_RNA"/>
</dbReference>
<reference evidence="2" key="3">
    <citation type="journal article" date="2016" name="Gigascience">
        <title>De novo construction of an expanded transcriptome assembly for the western tarnished plant bug, Lygus hesperus.</title>
        <authorList>
            <person name="Tassone E.E."/>
            <person name="Geib S.M."/>
            <person name="Hall B."/>
            <person name="Fabrick J.A."/>
            <person name="Brent C.S."/>
            <person name="Hull J.J."/>
        </authorList>
    </citation>
    <scope>NUCLEOTIDE SEQUENCE</scope>
</reference>
<evidence type="ECO:0000313" key="2">
    <source>
        <dbReference type="EMBL" id="JAQ02431.1"/>
    </source>
</evidence>
<organism evidence="1">
    <name type="scientific">Lygus hesperus</name>
    <name type="common">Western plant bug</name>
    <dbReference type="NCBI Taxonomy" id="30085"/>
    <lineage>
        <taxon>Eukaryota</taxon>
        <taxon>Metazoa</taxon>
        <taxon>Ecdysozoa</taxon>
        <taxon>Arthropoda</taxon>
        <taxon>Hexapoda</taxon>
        <taxon>Insecta</taxon>
        <taxon>Pterygota</taxon>
        <taxon>Neoptera</taxon>
        <taxon>Paraneoptera</taxon>
        <taxon>Hemiptera</taxon>
        <taxon>Heteroptera</taxon>
        <taxon>Panheteroptera</taxon>
        <taxon>Cimicomorpha</taxon>
        <taxon>Miridae</taxon>
        <taxon>Mirini</taxon>
        <taxon>Lygus</taxon>
    </lineage>
</organism>
<evidence type="ECO:0000313" key="1">
    <source>
        <dbReference type="EMBL" id="JAG15491.1"/>
    </source>
</evidence>
<reference evidence="1" key="2">
    <citation type="submission" date="2014-07" db="EMBL/GenBank/DDBJ databases">
        <authorList>
            <person name="Hull J."/>
        </authorList>
    </citation>
    <scope>NUCLEOTIDE SEQUENCE</scope>
</reference>
<dbReference type="AlphaFoldDB" id="A0A0A9X769"/>
<accession>A0A0A9X769</accession>
<protein>
    <submittedName>
        <fullName evidence="1">Uncharacterized protein</fullName>
    </submittedName>
</protein>
<gene>
    <name evidence="1" type="ORF">CM83_22645</name>
    <name evidence="2" type="ORF">g.14641</name>
</gene>
<reference evidence="1" key="1">
    <citation type="journal article" date="2014" name="PLoS ONE">
        <title>Transcriptome-Based Identification of ABC Transporters in the Western Tarnished Plant Bug Lygus hesperus.</title>
        <authorList>
            <person name="Hull J.J."/>
            <person name="Chaney K."/>
            <person name="Geib S.M."/>
            <person name="Fabrick J.A."/>
            <person name="Brent C.S."/>
            <person name="Walsh D."/>
            <person name="Lavine L.C."/>
        </authorList>
    </citation>
    <scope>NUCLEOTIDE SEQUENCE</scope>
</reference>
<sequence>MSLPVILNVNTCISPPRNSANTTKNILSNDVNYMSNTSSNGNCNNPLLAISKCITKVIQRHANDVSESKYRNSDNDNNVIVANSSAMNSVNSLTMTTSQYTPTL</sequence>
<proteinExistence type="predicted"/>
<dbReference type="EMBL" id="GDHC01016198">
    <property type="protein sequence ID" value="JAQ02431.1"/>
    <property type="molecule type" value="Transcribed_RNA"/>
</dbReference>